<accession>A0ABY4R344</accession>
<dbReference type="InterPro" id="IPR011990">
    <property type="entry name" value="TPR-like_helical_dom_sf"/>
</dbReference>
<sequence length="339" mass="35441">MSTPTLGACLIVADETACLENALNSVADHVDEIVVVHTGVRAATVETAARYGATIVSAPWQQDFAAARNLALSFCRSEWVISLDADETVAALAGGPFGLRSTLAQLPETVTALAVPIGNSGGPDARGLAGHHELKLCRLGAVRWSGRVHERLVTETGSEPEFRLIPAEVLALVHHGYPDEETVRAKAARNAELARLQLADLEAAGAPPAAYAAALLDLGRSLLGSGRTPAAIECFEGVRALVRNGGCWLWATDFLARIALGQHRLDAAAGLIRQLSSRGADTEYCDFLRAQVLAERGELQAAASVAAGISRLTDVGGNVLASQALDALRAELAQALHAA</sequence>
<dbReference type="SUPFAM" id="SSF53686">
    <property type="entry name" value="Tryptophan synthase beta subunit-like PLP-dependent enzymes"/>
    <property type="match status" value="1"/>
</dbReference>
<dbReference type="InterPro" id="IPR001173">
    <property type="entry name" value="Glyco_trans_2-like"/>
</dbReference>
<dbReference type="PANTHER" id="PTHR43630:SF2">
    <property type="entry name" value="GLYCOSYLTRANSFERASE"/>
    <property type="match status" value="1"/>
</dbReference>
<dbReference type="SUPFAM" id="SSF53448">
    <property type="entry name" value="Nucleotide-diphospho-sugar transferases"/>
    <property type="match status" value="1"/>
</dbReference>
<reference evidence="2" key="1">
    <citation type="journal article" date="2018" name="Int. J. Syst. Evol. Microbiol.">
        <title>Jatrophihabitans telluris sp. nov., isolated from sediment soil of lava forest wetlands and the emended description of the genus Jatrophihabitans.</title>
        <authorList>
            <person name="Lee K.C."/>
            <person name="Suh M.K."/>
            <person name="Eom M.K."/>
            <person name="Kim K.K."/>
            <person name="Kim J.S."/>
            <person name="Kim D.S."/>
            <person name="Ko S.H."/>
            <person name="Shin Y.K."/>
            <person name="Lee J.S."/>
        </authorList>
    </citation>
    <scope>NUCLEOTIDE SEQUENCE</scope>
    <source>
        <strain evidence="2">N237</strain>
    </source>
</reference>
<dbReference type="Gene3D" id="3.90.550.10">
    <property type="entry name" value="Spore Coat Polysaccharide Biosynthesis Protein SpsA, Chain A"/>
    <property type="match status" value="1"/>
</dbReference>
<keyword evidence="3" id="KW-1185">Reference proteome</keyword>
<dbReference type="RefSeq" id="WP_249774141.1">
    <property type="nucleotide sequence ID" value="NZ_CP097332.1"/>
</dbReference>
<dbReference type="PANTHER" id="PTHR43630">
    <property type="entry name" value="POLY-BETA-1,6-N-ACETYL-D-GLUCOSAMINE SYNTHASE"/>
    <property type="match status" value="1"/>
</dbReference>
<keyword evidence="2" id="KW-0808">Transferase</keyword>
<evidence type="ECO:0000259" key="1">
    <source>
        <dbReference type="Pfam" id="PF00535"/>
    </source>
</evidence>
<gene>
    <name evidence="2" type="ORF">M6D93_09655</name>
</gene>
<protein>
    <submittedName>
        <fullName evidence="2">Glycosyltransferase</fullName>
        <ecNumber evidence="2">2.4.-.-</ecNumber>
    </submittedName>
</protein>
<proteinExistence type="predicted"/>
<evidence type="ECO:0000313" key="2">
    <source>
        <dbReference type="EMBL" id="UQX90245.1"/>
    </source>
</evidence>
<organism evidence="2 3">
    <name type="scientific">Jatrophihabitans telluris</name>
    <dbReference type="NCBI Taxonomy" id="2038343"/>
    <lineage>
        <taxon>Bacteria</taxon>
        <taxon>Bacillati</taxon>
        <taxon>Actinomycetota</taxon>
        <taxon>Actinomycetes</taxon>
        <taxon>Jatrophihabitantales</taxon>
        <taxon>Jatrophihabitantaceae</taxon>
        <taxon>Jatrophihabitans</taxon>
    </lineage>
</organism>
<dbReference type="Proteomes" id="UP001056336">
    <property type="component" value="Chromosome"/>
</dbReference>
<keyword evidence="2" id="KW-0328">Glycosyltransferase</keyword>
<feature type="domain" description="Glycosyltransferase 2-like" evidence="1">
    <location>
        <begin position="14"/>
        <end position="89"/>
    </location>
</feature>
<dbReference type="InterPro" id="IPR029044">
    <property type="entry name" value="Nucleotide-diphossugar_trans"/>
</dbReference>
<evidence type="ECO:0000313" key="3">
    <source>
        <dbReference type="Proteomes" id="UP001056336"/>
    </source>
</evidence>
<reference evidence="2" key="2">
    <citation type="submission" date="2022-05" db="EMBL/GenBank/DDBJ databases">
        <authorList>
            <person name="Kim J.-S."/>
            <person name="Lee K."/>
            <person name="Suh M."/>
            <person name="Eom M."/>
            <person name="Kim J.-S."/>
            <person name="Kim D.-S."/>
            <person name="Ko S.-H."/>
            <person name="Shin Y."/>
            <person name="Lee J.-S."/>
        </authorList>
    </citation>
    <scope>NUCLEOTIDE SEQUENCE</scope>
    <source>
        <strain evidence="2">N237</strain>
    </source>
</reference>
<dbReference type="EC" id="2.4.-.-" evidence="2"/>
<dbReference type="SUPFAM" id="SSF48452">
    <property type="entry name" value="TPR-like"/>
    <property type="match status" value="1"/>
</dbReference>
<dbReference type="Pfam" id="PF00535">
    <property type="entry name" value="Glycos_transf_2"/>
    <property type="match status" value="1"/>
</dbReference>
<dbReference type="GO" id="GO:0016757">
    <property type="term" value="F:glycosyltransferase activity"/>
    <property type="evidence" value="ECO:0007669"/>
    <property type="project" value="UniProtKB-KW"/>
</dbReference>
<dbReference type="EMBL" id="CP097332">
    <property type="protein sequence ID" value="UQX90245.1"/>
    <property type="molecule type" value="Genomic_DNA"/>
</dbReference>
<dbReference type="InterPro" id="IPR036052">
    <property type="entry name" value="TrpB-like_PALP_sf"/>
</dbReference>
<name>A0ABY4R344_9ACTN</name>